<protein>
    <recommendedName>
        <fullName evidence="4">C-type lectin domain-containing protein</fullName>
    </recommendedName>
</protein>
<feature type="signal peptide" evidence="1">
    <location>
        <begin position="1"/>
        <end position="17"/>
    </location>
</feature>
<gene>
    <name evidence="2" type="ORF">M513_11395</name>
</gene>
<organism evidence="2 3">
    <name type="scientific">Trichuris suis</name>
    <name type="common">pig whipworm</name>
    <dbReference type="NCBI Taxonomy" id="68888"/>
    <lineage>
        <taxon>Eukaryota</taxon>
        <taxon>Metazoa</taxon>
        <taxon>Ecdysozoa</taxon>
        <taxon>Nematoda</taxon>
        <taxon>Enoplea</taxon>
        <taxon>Dorylaimia</taxon>
        <taxon>Trichinellida</taxon>
        <taxon>Trichuridae</taxon>
        <taxon>Trichuris</taxon>
    </lineage>
</organism>
<evidence type="ECO:0000313" key="3">
    <source>
        <dbReference type="Proteomes" id="UP000030764"/>
    </source>
</evidence>
<dbReference type="Proteomes" id="UP000030764">
    <property type="component" value="Unassembled WGS sequence"/>
</dbReference>
<evidence type="ECO:0008006" key="4">
    <source>
        <dbReference type="Google" id="ProtNLM"/>
    </source>
</evidence>
<evidence type="ECO:0000313" key="2">
    <source>
        <dbReference type="EMBL" id="KFD47717.1"/>
    </source>
</evidence>
<feature type="chain" id="PRO_5001794708" description="C-type lectin domain-containing protein" evidence="1">
    <location>
        <begin position="18"/>
        <end position="197"/>
    </location>
</feature>
<dbReference type="AlphaFoldDB" id="A0A085LRX1"/>
<dbReference type="EMBL" id="KL363316">
    <property type="protein sequence ID" value="KFD47717.1"/>
    <property type="molecule type" value="Genomic_DNA"/>
</dbReference>
<proteinExistence type="predicted"/>
<reference evidence="2 3" key="1">
    <citation type="journal article" date="2014" name="Nat. Genet.">
        <title>Genome and transcriptome of the porcine whipworm Trichuris suis.</title>
        <authorList>
            <person name="Jex A.R."/>
            <person name="Nejsum P."/>
            <person name="Schwarz E.M."/>
            <person name="Hu L."/>
            <person name="Young N.D."/>
            <person name="Hall R.S."/>
            <person name="Korhonen P.K."/>
            <person name="Liao S."/>
            <person name="Thamsborg S."/>
            <person name="Xia J."/>
            <person name="Xu P."/>
            <person name="Wang S."/>
            <person name="Scheerlinck J.P."/>
            <person name="Hofmann A."/>
            <person name="Sternberg P.W."/>
            <person name="Wang J."/>
            <person name="Gasser R.B."/>
        </authorList>
    </citation>
    <scope>NUCLEOTIDE SEQUENCE [LARGE SCALE GENOMIC DNA]</scope>
    <source>
        <strain evidence="2">DCEP-RM93M</strain>
    </source>
</reference>
<accession>A0A085LRX1</accession>
<feature type="non-terminal residue" evidence="2">
    <location>
        <position position="197"/>
    </location>
</feature>
<sequence length="197" mass="22653">MDFVLTISALLTITVTAISSEKIHFEVLADQGQSCREACLSRHSTCNMMELESRNEEEIELIFRKKLGVACTMDRRTWWSFDQPSVVVDPRDENFGRCLGWRGRPDYYDCSARWPTVRRLCMCSTELRCSIRGRNSLKSKKQFNAPFVRTKRSAPGFIVSQSCCREPAPEEQAAIENIADFFTRVCNTHNPSSRQRP</sequence>
<evidence type="ECO:0000256" key="1">
    <source>
        <dbReference type="SAM" id="SignalP"/>
    </source>
</evidence>
<keyword evidence="1" id="KW-0732">Signal</keyword>
<keyword evidence="3" id="KW-1185">Reference proteome</keyword>
<name>A0A085LRX1_9BILA</name>